<comment type="caution">
    <text evidence="1">The sequence shown here is derived from an EMBL/GenBank/DDBJ whole genome shotgun (WGS) entry which is preliminary data.</text>
</comment>
<sequence length="47" mass="5416">MKKEERIRSLEEYTDKLVAKVMVTNPELLAAPINTSTTKIISKKKRL</sequence>
<name>A0ACB0Y5M1_MELEN</name>
<accession>A0ACB0Y5M1</accession>
<evidence type="ECO:0000313" key="2">
    <source>
        <dbReference type="Proteomes" id="UP001497535"/>
    </source>
</evidence>
<keyword evidence="2" id="KW-1185">Reference proteome</keyword>
<proteinExistence type="predicted"/>
<reference evidence="1" key="1">
    <citation type="submission" date="2023-11" db="EMBL/GenBank/DDBJ databases">
        <authorList>
            <person name="Poullet M."/>
        </authorList>
    </citation>
    <scope>NUCLEOTIDE SEQUENCE</scope>
    <source>
        <strain evidence="1">E1834</strain>
    </source>
</reference>
<dbReference type="Proteomes" id="UP001497535">
    <property type="component" value="Unassembled WGS sequence"/>
</dbReference>
<protein>
    <submittedName>
        <fullName evidence="1">Uncharacterized protein</fullName>
    </submittedName>
</protein>
<dbReference type="EMBL" id="CAVMJV010000005">
    <property type="protein sequence ID" value="CAK5031699.1"/>
    <property type="molecule type" value="Genomic_DNA"/>
</dbReference>
<evidence type="ECO:0000313" key="1">
    <source>
        <dbReference type="EMBL" id="CAK5031699.1"/>
    </source>
</evidence>
<gene>
    <name evidence="1" type="ORF">MENTE1834_LOCUS7604</name>
</gene>
<organism evidence="1 2">
    <name type="scientific">Meloidogyne enterolobii</name>
    <name type="common">Root-knot nematode worm</name>
    <name type="synonym">Meloidogyne mayaguensis</name>
    <dbReference type="NCBI Taxonomy" id="390850"/>
    <lineage>
        <taxon>Eukaryota</taxon>
        <taxon>Metazoa</taxon>
        <taxon>Ecdysozoa</taxon>
        <taxon>Nematoda</taxon>
        <taxon>Chromadorea</taxon>
        <taxon>Rhabditida</taxon>
        <taxon>Tylenchina</taxon>
        <taxon>Tylenchomorpha</taxon>
        <taxon>Tylenchoidea</taxon>
        <taxon>Meloidogynidae</taxon>
        <taxon>Meloidogyninae</taxon>
        <taxon>Meloidogyne</taxon>
    </lineage>
</organism>